<feature type="chain" id="PRO_5016602425" description="Multidrug resistance protein MdtA-like barrel-sandwich hybrid domain-containing protein" evidence="3">
    <location>
        <begin position="27"/>
        <end position="295"/>
    </location>
</feature>
<evidence type="ECO:0000313" key="6">
    <source>
        <dbReference type="Proteomes" id="UP000251800"/>
    </source>
</evidence>
<name>A0A363ULE1_9GAMM</name>
<dbReference type="InterPro" id="IPR006143">
    <property type="entry name" value="RND_pump_MFP"/>
</dbReference>
<keyword evidence="3" id="KW-0732">Signal</keyword>
<evidence type="ECO:0000313" key="5">
    <source>
        <dbReference type="EMBL" id="PWN56235.1"/>
    </source>
</evidence>
<protein>
    <recommendedName>
        <fullName evidence="4">Multidrug resistance protein MdtA-like barrel-sandwich hybrid domain-containing protein</fullName>
    </recommendedName>
</protein>
<feature type="signal peptide" evidence="3">
    <location>
        <begin position="1"/>
        <end position="26"/>
    </location>
</feature>
<evidence type="ECO:0000256" key="2">
    <source>
        <dbReference type="SAM" id="Coils"/>
    </source>
</evidence>
<dbReference type="SUPFAM" id="SSF111369">
    <property type="entry name" value="HlyD-like secretion proteins"/>
    <property type="match status" value="1"/>
</dbReference>
<gene>
    <name evidence="5" type="ORF">DEH80_08155</name>
</gene>
<dbReference type="InterPro" id="IPR058625">
    <property type="entry name" value="MdtA-like_BSH"/>
</dbReference>
<keyword evidence="6" id="KW-1185">Reference proteome</keyword>
<proteinExistence type="inferred from homology"/>
<evidence type="ECO:0000256" key="1">
    <source>
        <dbReference type="ARBA" id="ARBA00009477"/>
    </source>
</evidence>
<dbReference type="NCBIfam" id="TIGR01730">
    <property type="entry name" value="RND_mfp"/>
    <property type="match status" value="1"/>
</dbReference>
<dbReference type="OrthoDB" id="9791520at2"/>
<dbReference type="Gene3D" id="2.40.50.100">
    <property type="match status" value="1"/>
</dbReference>
<feature type="domain" description="Multidrug resistance protein MdtA-like barrel-sandwich hybrid" evidence="4">
    <location>
        <begin position="43"/>
        <end position="197"/>
    </location>
</feature>
<dbReference type="GO" id="GO:1990281">
    <property type="term" value="C:efflux pump complex"/>
    <property type="evidence" value="ECO:0007669"/>
    <property type="project" value="TreeGrafter"/>
</dbReference>
<dbReference type="PANTHER" id="PTHR30469">
    <property type="entry name" value="MULTIDRUG RESISTANCE PROTEIN MDTA"/>
    <property type="match status" value="1"/>
</dbReference>
<dbReference type="AlphaFoldDB" id="A0A363ULE1"/>
<evidence type="ECO:0000256" key="3">
    <source>
        <dbReference type="SAM" id="SignalP"/>
    </source>
</evidence>
<dbReference type="GO" id="GO:0015562">
    <property type="term" value="F:efflux transmembrane transporter activity"/>
    <property type="evidence" value="ECO:0007669"/>
    <property type="project" value="TreeGrafter"/>
</dbReference>
<feature type="coiled-coil region" evidence="2">
    <location>
        <begin position="127"/>
        <end position="158"/>
    </location>
</feature>
<organism evidence="5 6">
    <name type="scientific">Abyssibacter profundi</name>
    <dbReference type="NCBI Taxonomy" id="2182787"/>
    <lineage>
        <taxon>Bacteria</taxon>
        <taxon>Pseudomonadati</taxon>
        <taxon>Pseudomonadota</taxon>
        <taxon>Gammaproteobacteria</taxon>
        <taxon>Chromatiales</taxon>
        <taxon>Oceanococcaceae</taxon>
        <taxon>Abyssibacter</taxon>
    </lineage>
</organism>
<reference evidence="5 6" key="1">
    <citation type="submission" date="2018-05" db="EMBL/GenBank/DDBJ databases">
        <title>Abyssibacter profundi OUC007T gen. nov., sp. nov, a marine bacterium isolated from seawater of the Mariana Trench.</title>
        <authorList>
            <person name="Zhou S."/>
        </authorList>
    </citation>
    <scope>NUCLEOTIDE SEQUENCE [LARGE SCALE GENOMIC DNA]</scope>
    <source>
        <strain evidence="5 6">OUC007</strain>
    </source>
</reference>
<dbReference type="Gene3D" id="1.10.287.470">
    <property type="entry name" value="Helix hairpin bin"/>
    <property type="match status" value="1"/>
</dbReference>
<dbReference type="EMBL" id="QEQK01000006">
    <property type="protein sequence ID" value="PWN56235.1"/>
    <property type="molecule type" value="Genomic_DNA"/>
</dbReference>
<comment type="similarity">
    <text evidence="1">Belongs to the membrane fusion protein (MFP) (TC 8.A.1) family.</text>
</comment>
<evidence type="ECO:0000259" key="4">
    <source>
        <dbReference type="Pfam" id="PF25917"/>
    </source>
</evidence>
<comment type="caution">
    <text evidence="5">The sequence shown here is derived from an EMBL/GenBank/DDBJ whole genome shotgun (WGS) entry which is preliminary data.</text>
</comment>
<keyword evidence="2" id="KW-0175">Coiled coil</keyword>
<dbReference type="PANTHER" id="PTHR30469:SF15">
    <property type="entry name" value="HLYD FAMILY OF SECRETION PROTEINS"/>
    <property type="match status" value="1"/>
</dbReference>
<dbReference type="Pfam" id="PF25917">
    <property type="entry name" value="BSH_RND"/>
    <property type="match status" value="1"/>
</dbReference>
<sequence length="295" mass="31828">MTSVRRWAGMGGLLLAWGAVTGLAQAAERAGQGMDCAIHPSKTIKLASPIEGVLAEVLVKPGQYVEQGELIARIDADIASADLDSARVKARARGALEAAVARVEAADTKFQRATNAFRQGVISPVEYEQAEAELRIARQELKRERESLQLAESEASRMSLVVQKSEIRAPAAGMISEALLHAGEAVEGAPVAELIVVEPMRVEVYAPVAMVEQLRRQPHQYVVLAGSRHPAVVEPRFDYISPVADTSSDTMRVYYELSGPDVFPGMRCRMIARDAIAEPVAHAVSDETLAGSFSR</sequence>
<dbReference type="Gene3D" id="2.40.30.170">
    <property type="match status" value="1"/>
</dbReference>
<dbReference type="Proteomes" id="UP000251800">
    <property type="component" value="Unassembled WGS sequence"/>
</dbReference>
<accession>A0A363ULE1</accession>